<name>A0A1W0X0D4_HYPEX</name>
<organism evidence="1 2">
    <name type="scientific">Hypsibius exemplaris</name>
    <name type="common">Freshwater tardigrade</name>
    <dbReference type="NCBI Taxonomy" id="2072580"/>
    <lineage>
        <taxon>Eukaryota</taxon>
        <taxon>Metazoa</taxon>
        <taxon>Ecdysozoa</taxon>
        <taxon>Tardigrada</taxon>
        <taxon>Eutardigrada</taxon>
        <taxon>Parachela</taxon>
        <taxon>Hypsibioidea</taxon>
        <taxon>Hypsibiidae</taxon>
        <taxon>Hypsibius</taxon>
    </lineage>
</organism>
<reference evidence="2" key="1">
    <citation type="submission" date="2017-01" db="EMBL/GenBank/DDBJ databases">
        <title>Comparative genomics of anhydrobiosis in the tardigrade Hypsibius dujardini.</title>
        <authorList>
            <person name="Yoshida Y."/>
            <person name="Koutsovoulos G."/>
            <person name="Laetsch D."/>
            <person name="Stevens L."/>
            <person name="Kumar S."/>
            <person name="Horikawa D."/>
            <person name="Ishino K."/>
            <person name="Komine S."/>
            <person name="Tomita M."/>
            <person name="Blaxter M."/>
            <person name="Arakawa K."/>
        </authorList>
    </citation>
    <scope>NUCLEOTIDE SEQUENCE [LARGE SCALE GENOMIC DNA]</scope>
    <source>
        <strain evidence="2">Z151</strain>
    </source>
</reference>
<proteinExistence type="predicted"/>
<gene>
    <name evidence="1" type="ORF">BV898_05230</name>
</gene>
<comment type="caution">
    <text evidence="1">The sequence shown here is derived from an EMBL/GenBank/DDBJ whole genome shotgun (WGS) entry which is preliminary data.</text>
</comment>
<accession>A0A1W0X0D4</accession>
<sequence length="85" mass="9376">MSFTTTGLKKVFIKRFFTDQIDNQDVALYISGPQATFAPIDLVQRLELHPQATKSLEDAGFMSGSDVKLMTSEEVGSLGLLFQTC</sequence>
<evidence type="ECO:0000313" key="1">
    <source>
        <dbReference type="EMBL" id="OQV20890.1"/>
    </source>
</evidence>
<dbReference type="AlphaFoldDB" id="A0A1W0X0D4"/>
<dbReference type="EMBL" id="MTYJ01000027">
    <property type="protein sequence ID" value="OQV20890.1"/>
    <property type="molecule type" value="Genomic_DNA"/>
</dbReference>
<dbReference type="Proteomes" id="UP000192578">
    <property type="component" value="Unassembled WGS sequence"/>
</dbReference>
<protein>
    <submittedName>
        <fullName evidence="1">Uncharacterized protein</fullName>
    </submittedName>
</protein>
<evidence type="ECO:0000313" key="2">
    <source>
        <dbReference type="Proteomes" id="UP000192578"/>
    </source>
</evidence>
<keyword evidence="2" id="KW-1185">Reference proteome</keyword>